<dbReference type="SMART" id="SM00091">
    <property type="entry name" value="PAS"/>
    <property type="match status" value="1"/>
</dbReference>
<dbReference type="Gene3D" id="1.10.287.130">
    <property type="match status" value="1"/>
</dbReference>
<protein>
    <recommendedName>
        <fullName evidence="2">histidine kinase</fullName>
        <ecNumber evidence="2">2.7.13.3</ecNumber>
    </recommendedName>
</protein>
<dbReference type="Pfam" id="PF13188">
    <property type="entry name" value="PAS_8"/>
    <property type="match status" value="1"/>
</dbReference>
<comment type="caution">
    <text evidence="11">The sequence shown here is derived from an EMBL/GenBank/DDBJ whole genome shotgun (WGS) entry which is preliminary data.</text>
</comment>
<dbReference type="PANTHER" id="PTHR48111">
    <property type="entry name" value="REGULATOR OF RPOS"/>
    <property type="match status" value="1"/>
</dbReference>
<dbReference type="EC" id="2.7.13.3" evidence="2"/>
<evidence type="ECO:0000313" key="12">
    <source>
        <dbReference type="Proteomes" id="UP001142175"/>
    </source>
</evidence>
<dbReference type="GO" id="GO:0000156">
    <property type="term" value="F:phosphorelay response regulator activity"/>
    <property type="evidence" value="ECO:0007669"/>
    <property type="project" value="TreeGrafter"/>
</dbReference>
<comment type="catalytic activity">
    <reaction evidence="1">
        <text>ATP + protein L-histidine = ADP + protein N-phospho-L-histidine.</text>
        <dbReference type="EC" id="2.7.13.3"/>
    </reaction>
</comment>
<dbReference type="EMBL" id="JANSUY010000001">
    <property type="protein sequence ID" value="MCR9014113.1"/>
    <property type="molecule type" value="Genomic_DNA"/>
</dbReference>
<dbReference type="AlphaFoldDB" id="A0A9X2P4L1"/>
<feature type="domain" description="Response regulatory" evidence="9">
    <location>
        <begin position="9"/>
        <end position="127"/>
    </location>
</feature>
<evidence type="ECO:0000313" key="11">
    <source>
        <dbReference type="EMBL" id="MCR9014113.1"/>
    </source>
</evidence>
<evidence type="ECO:0000259" key="9">
    <source>
        <dbReference type="PROSITE" id="PS50110"/>
    </source>
</evidence>
<name>A0A9X2P4L1_9BACT</name>
<evidence type="ECO:0000256" key="3">
    <source>
        <dbReference type="ARBA" id="ARBA00022553"/>
    </source>
</evidence>
<evidence type="ECO:0000256" key="4">
    <source>
        <dbReference type="ARBA" id="ARBA00023012"/>
    </source>
</evidence>
<dbReference type="SUPFAM" id="SSF55785">
    <property type="entry name" value="PYP-like sensor domain (PAS domain)"/>
    <property type="match status" value="1"/>
</dbReference>
<dbReference type="PROSITE" id="PS50112">
    <property type="entry name" value="PAS"/>
    <property type="match status" value="1"/>
</dbReference>
<keyword evidence="6" id="KW-0238">DNA-binding</keyword>
<dbReference type="NCBIfam" id="TIGR00229">
    <property type="entry name" value="sensory_box"/>
    <property type="match status" value="1"/>
</dbReference>
<feature type="modified residue" description="4-aspartylphosphate" evidence="8">
    <location>
        <position position="62"/>
    </location>
</feature>
<dbReference type="GO" id="GO:0000976">
    <property type="term" value="F:transcription cis-regulatory region binding"/>
    <property type="evidence" value="ECO:0007669"/>
    <property type="project" value="TreeGrafter"/>
</dbReference>
<dbReference type="InterPro" id="IPR000014">
    <property type="entry name" value="PAS"/>
</dbReference>
<dbReference type="SUPFAM" id="SSF52172">
    <property type="entry name" value="CheY-like"/>
    <property type="match status" value="1"/>
</dbReference>
<keyword evidence="7" id="KW-0804">Transcription</keyword>
<evidence type="ECO:0000256" key="8">
    <source>
        <dbReference type="PROSITE-ProRule" id="PRU00169"/>
    </source>
</evidence>
<keyword evidence="3 8" id="KW-0597">Phosphoprotein</keyword>
<evidence type="ECO:0000256" key="5">
    <source>
        <dbReference type="ARBA" id="ARBA00023015"/>
    </source>
</evidence>
<evidence type="ECO:0000256" key="1">
    <source>
        <dbReference type="ARBA" id="ARBA00000085"/>
    </source>
</evidence>
<proteinExistence type="predicted"/>
<dbReference type="GO" id="GO:0032993">
    <property type="term" value="C:protein-DNA complex"/>
    <property type="evidence" value="ECO:0007669"/>
    <property type="project" value="TreeGrafter"/>
</dbReference>
<dbReference type="GO" id="GO:0005829">
    <property type="term" value="C:cytosol"/>
    <property type="evidence" value="ECO:0007669"/>
    <property type="project" value="TreeGrafter"/>
</dbReference>
<sequence length="342" mass="40034">MEKDKKKYRILLVEDNLGDYVLVEEYLDDMISDPQIYRTENFKETKEVLTDNQKVFDVILLDITLPDKSGEQLISEMMDIAVHVPVIVLTGYSDAKFAIKSLNMGVADYLLKDELNPPILHKSIVYNIERNKTIVRLQESEQRYADLFQLSPQPMWVFDMETLVFLNVNQAAIQHYGYSLEEFMQMTIMNIRPVEEWSFTEKILNSIRIENPSHLKYILNHIKKDGTKIRVEVLSNPIEFQGRKCRIILANDITSKLKYLEAIETQNEKLRDIAWVQSHILRAPLSRMMGIIEMIKREDMELSEIKEYLGHIINSAYELDEIIKDVVDKAQQINFQDVSKQN</sequence>
<accession>A0A9X2P4L1</accession>
<dbReference type="InterPro" id="IPR039420">
    <property type="entry name" value="WalR-like"/>
</dbReference>
<reference evidence="11" key="1">
    <citation type="submission" date="2022-08" db="EMBL/GenBank/DDBJ databases">
        <authorList>
            <person name="Zhang D."/>
        </authorList>
    </citation>
    <scope>NUCLEOTIDE SEQUENCE</scope>
    <source>
        <strain evidence="11">XJ19-11</strain>
    </source>
</reference>
<dbReference type="CDD" id="cd00130">
    <property type="entry name" value="PAS"/>
    <property type="match status" value="1"/>
</dbReference>
<dbReference type="Gene3D" id="3.30.450.20">
    <property type="entry name" value="PAS domain"/>
    <property type="match status" value="1"/>
</dbReference>
<dbReference type="InterPro" id="IPR036097">
    <property type="entry name" value="HisK_dim/P_sf"/>
</dbReference>
<dbReference type="PANTHER" id="PTHR48111:SF1">
    <property type="entry name" value="TWO-COMPONENT RESPONSE REGULATOR ORR33"/>
    <property type="match status" value="1"/>
</dbReference>
<dbReference type="CDD" id="cd00156">
    <property type="entry name" value="REC"/>
    <property type="match status" value="1"/>
</dbReference>
<gene>
    <name evidence="11" type="ORF">NU887_03640</name>
</gene>
<dbReference type="RefSeq" id="WP_258421987.1">
    <property type="nucleotide sequence ID" value="NZ_JANSUY010000001.1"/>
</dbReference>
<dbReference type="InterPro" id="IPR011006">
    <property type="entry name" value="CheY-like_superfamily"/>
</dbReference>
<organism evidence="11 12">
    <name type="scientific">Aquiflexum gelatinilyticum</name>
    <dbReference type="NCBI Taxonomy" id="2961943"/>
    <lineage>
        <taxon>Bacteria</taxon>
        <taxon>Pseudomonadati</taxon>
        <taxon>Bacteroidota</taxon>
        <taxon>Cytophagia</taxon>
        <taxon>Cytophagales</taxon>
        <taxon>Cyclobacteriaceae</taxon>
        <taxon>Aquiflexum</taxon>
    </lineage>
</organism>
<dbReference type="PROSITE" id="PS50110">
    <property type="entry name" value="RESPONSE_REGULATORY"/>
    <property type="match status" value="1"/>
</dbReference>
<keyword evidence="5" id="KW-0805">Transcription regulation</keyword>
<evidence type="ECO:0000256" key="6">
    <source>
        <dbReference type="ARBA" id="ARBA00023125"/>
    </source>
</evidence>
<feature type="domain" description="PAS" evidence="10">
    <location>
        <begin position="140"/>
        <end position="184"/>
    </location>
</feature>
<dbReference type="InterPro" id="IPR035965">
    <property type="entry name" value="PAS-like_dom_sf"/>
</dbReference>
<evidence type="ECO:0000256" key="7">
    <source>
        <dbReference type="ARBA" id="ARBA00023163"/>
    </source>
</evidence>
<dbReference type="Pfam" id="PF00072">
    <property type="entry name" value="Response_reg"/>
    <property type="match status" value="1"/>
</dbReference>
<dbReference type="InterPro" id="IPR001789">
    <property type="entry name" value="Sig_transdc_resp-reg_receiver"/>
</dbReference>
<dbReference type="SMART" id="SM00448">
    <property type="entry name" value="REC"/>
    <property type="match status" value="1"/>
</dbReference>
<dbReference type="SUPFAM" id="SSF47384">
    <property type="entry name" value="Homodimeric domain of signal transducing histidine kinase"/>
    <property type="match status" value="1"/>
</dbReference>
<keyword evidence="12" id="KW-1185">Reference proteome</keyword>
<dbReference type="CDD" id="cd00082">
    <property type="entry name" value="HisKA"/>
    <property type="match status" value="1"/>
</dbReference>
<dbReference type="InterPro" id="IPR003661">
    <property type="entry name" value="HisK_dim/P_dom"/>
</dbReference>
<dbReference type="GO" id="GO:0006355">
    <property type="term" value="P:regulation of DNA-templated transcription"/>
    <property type="evidence" value="ECO:0007669"/>
    <property type="project" value="TreeGrafter"/>
</dbReference>
<dbReference type="Proteomes" id="UP001142175">
    <property type="component" value="Unassembled WGS sequence"/>
</dbReference>
<dbReference type="Gene3D" id="3.40.50.2300">
    <property type="match status" value="1"/>
</dbReference>
<keyword evidence="4" id="KW-0902">Two-component regulatory system</keyword>
<evidence type="ECO:0000256" key="2">
    <source>
        <dbReference type="ARBA" id="ARBA00012438"/>
    </source>
</evidence>
<dbReference type="GO" id="GO:0000155">
    <property type="term" value="F:phosphorelay sensor kinase activity"/>
    <property type="evidence" value="ECO:0007669"/>
    <property type="project" value="InterPro"/>
</dbReference>
<evidence type="ECO:0000259" key="10">
    <source>
        <dbReference type="PROSITE" id="PS50112"/>
    </source>
</evidence>